<accession>A0ABU8YMI0</accession>
<comment type="caution">
    <text evidence="1">The sequence shown here is derived from an EMBL/GenBank/DDBJ whole genome shotgun (WGS) entry which is preliminary data.</text>
</comment>
<sequence length="49" mass="5487">MPDQNSLAVTGKFSKDQKPQIDVAIVHIEKLLLEHYITSDKSSSYPQGE</sequence>
<protein>
    <submittedName>
        <fullName evidence="1">Uncharacterized protein</fullName>
    </submittedName>
</protein>
<keyword evidence="2" id="KW-1185">Reference proteome</keyword>
<reference evidence="1 2" key="1">
    <citation type="journal article" date="2020" name="Harmful Algae">
        <title>Molecular and morphological characterization of a novel dihydroanatoxin-a producing Microcoleus species (cyanobacteria) from the Russian River, California, USA.</title>
        <authorList>
            <person name="Conklin K.Y."/>
            <person name="Stancheva R."/>
            <person name="Otten T.G."/>
            <person name="Fadness R."/>
            <person name="Boyer G.L."/>
            <person name="Read B."/>
            <person name="Zhang X."/>
            <person name="Sheath R.G."/>
        </authorList>
    </citation>
    <scope>NUCLEOTIDE SEQUENCE [LARGE SCALE GENOMIC DNA]</scope>
    <source>
        <strain evidence="1 2">PTRS2</strain>
    </source>
</reference>
<organism evidence="1 2">
    <name type="scientific">Microcoleus anatoxicus PTRS2</name>
    <dbReference type="NCBI Taxonomy" id="2705321"/>
    <lineage>
        <taxon>Bacteria</taxon>
        <taxon>Bacillati</taxon>
        <taxon>Cyanobacteriota</taxon>
        <taxon>Cyanophyceae</taxon>
        <taxon>Oscillatoriophycideae</taxon>
        <taxon>Oscillatoriales</taxon>
        <taxon>Microcoleaceae</taxon>
        <taxon>Microcoleus</taxon>
        <taxon>Microcoleus anatoxicus</taxon>
    </lineage>
</organism>
<proteinExistence type="predicted"/>
<dbReference type="EMBL" id="JBBLXS010000122">
    <property type="protein sequence ID" value="MEK0185476.1"/>
    <property type="molecule type" value="Genomic_DNA"/>
</dbReference>
<gene>
    <name evidence="1" type="ORF">WMG39_11555</name>
</gene>
<dbReference type="Proteomes" id="UP001384579">
    <property type="component" value="Unassembled WGS sequence"/>
</dbReference>
<name>A0ABU8YMI0_9CYAN</name>
<evidence type="ECO:0000313" key="1">
    <source>
        <dbReference type="EMBL" id="MEK0185476.1"/>
    </source>
</evidence>
<dbReference type="RefSeq" id="WP_340523686.1">
    <property type="nucleotide sequence ID" value="NZ_JBBLXS010000122.1"/>
</dbReference>
<evidence type="ECO:0000313" key="2">
    <source>
        <dbReference type="Proteomes" id="UP001384579"/>
    </source>
</evidence>